<accession>A0ABV0NEB1</accession>
<dbReference type="Proteomes" id="UP001476798">
    <property type="component" value="Unassembled WGS sequence"/>
</dbReference>
<sequence>LILPLELFSCHHWYLILGTIWEGISSPLSAEPTCEVLQGRTVHPEAQHLLDRQVNGIIPAHGSAAARVRSPLYRIAELGFGRRHGGGRAGGVRRLSPARGGWPLPVPLLRLDVRLRCGKGRAAGWSVGPRWCGLCGGHDVDSGGGSRRAVSSSYICRSCCVILKGPAASLRRKHLRCRKPRCEWQQRDARTYKATYLTNTNILKHISGSYLL</sequence>
<protein>
    <submittedName>
        <fullName evidence="1">Uncharacterized protein</fullName>
    </submittedName>
</protein>
<evidence type="ECO:0000313" key="2">
    <source>
        <dbReference type="Proteomes" id="UP001476798"/>
    </source>
</evidence>
<reference evidence="1 2" key="1">
    <citation type="submission" date="2021-06" db="EMBL/GenBank/DDBJ databases">
        <authorList>
            <person name="Palmer J.M."/>
        </authorList>
    </citation>
    <scope>NUCLEOTIDE SEQUENCE [LARGE SCALE GENOMIC DNA]</scope>
    <source>
        <strain evidence="1 2">GA_2019</strain>
        <tissue evidence="1">Muscle</tissue>
    </source>
</reference>
<name>A0ABV0NEB1_9TELE</name>
<comment type="caution">
    <text evidence="1">The sequence shown here is derived from an EMBL/GenBank/DDBJ whole genome shotgun (WGS) entry which is preliminary data.</text>
</comment>
<dbReference type="EMBL" id="JAHRIO010033922">
    <property type="protein sequence ID" value="MEQ2169743.1"/>
    <property type="molecule type" value="Genomic_DNA"/>
</dbReference>
<evidence type="ECO:0000313" key="1">
    <source>
        <dbReference type="EMBL" id="MEQ2169743.1"/>
    </source>
</evidence>
<keyword evidence="2" id="KW-1185">Reference proteome</keyword>
<organism evidence="1 2">
    <name type="scientific">Goodea atripinnis</name>
    <dbReference type="NCBI Taxonomy" id="208336"/>
    <lineage>
        <taxon>Eukaryota</taxon>
        <taxon>Metazoa</taxon>
        <taxon>Chordata</taxon>
        <taxon>Craniata</taxon>
        <taxon>Vertebrata</taxon>
        <taxon>Euteleostomi</taxon>
        <taxon>Actinopterygii</taxon>
        <taxon>Neopterygii</taxon>
        <taxon>Teleostei</taxon>
        <taxon>Neoteleostei</taxon>
        <taxon>Acanthomorphata</taxon>
        <taxon>Ovalentaria</taxon>
        <taxon>Atherinomorphae</taxon>
        <taxon>Cyprinodontiformes</taxon>
        <taxon>Goodeidae</taxon>
        <taxon>Goodea</taxon>
    </lineage>
</organism>
<gene>
    <name evidence="1" type="ORF">GOODEAATRI_028422</name>
</gene>
<proteinExistence type="predicted"/>
<feature type="non-terminal residue" evidence="1">
    <location>
        <position position="1"/>
    </location>
</feature>